<organism evidence="1">
    <name type="scientific">Lepeophtheirus salmonis</name>
    <name type="common">Salmon louse</name>
    <name type="synonym">Caligus salmonis</name>
    <dbReference type="NCBI Taxonomy" id="72036"/>
    <lineage>
        <taxon>Eukaryota</taxon>
        <taxon>Metazoa</taxon>
        <taxon>Ecdysozoa</taxon>
        <taxon>Arthropoda</taxon>
        <taxon>Crustacea</taxon>
        <taxon>Multicrustacea</taxon>
        <taxon>Hexanauplia</taxon>
        <taxon>Copepoda</taxon>
        <taxon>Siphonostomatoida</taxon>
        <taxon>Caligidae</taxon>
        <taxon>Lepeophtheirus</taxon>
    </lineage>
</organism>
<proteinExistence type="predicted"/>
<name>A0A0K2VJZ0_LEPSM</name>
<dbReference type="EMBL" id="HACA01033422">
    <property type="protein sequence ID" value="CDW50783.1"/>
    <property type="molecule type" value="Transcribed_RNA"/>
</dbReference>
<sequence>MTILNSKQSPIRTCRFNSAKNSLDYSLLFKRKHECSIRF</sequence>
<protein>
    <submittedName>
        <fullName evidence="1">Uncharacterized protein</fullName>
    </submittedName>
</protein>
<dbReference type="AlphaFoldDB" id="A0A0K2VJZ0"/>
<reference evidence="1" key="1">
    <citation type="submission" date="2014-05" db="EMBL/GenBank/DDBJ databases">
        <authorList>
            <person name="Chronopoulou M."/>
        </authorList>
    </citation>
    <scope>NUCLEOTIDE SEQUENCE</scope>
    <source>
        <tissue evidence="1">Whole organism</tissue>
    </source>
</reference>
<evidence type="ECO:0000313" key="1">
    <source>
        <dbReference type="EMBL" id="CDW50783.1"/>
    </source>
</evidence>
<accession>A0A0K2VJZ0</accession>